<keyword evidence="1" id="KW-1133">Transmembrane helix</keyword>
<keyword evidence="1" id="KW-0472">Membrane</keyword>
<dbReference type="EMBL" id="MUGW01000011">
    <property type="protein sequence ID" value="OXA93967.1"/>
    <property type="molecule type" value="Genomic_DNA"/>
</dbReference>
<accession>A0A226HI61</accession>
<sequence>MLLVSNYFIGFFLLLFFTWSNFEGVTNSLMIRIMMFMFNLIFYTVLFTFSSFIYFDNEDNKRHYFIIPFISYFVLAFLESITLNVDDSFSSMFVPVFIAFFPLFVLKHYLKYIK</sequence>
<evidence type="ECO:0000313" key="2">
    <source>
        <dbReference type="EMBL" id="OXA93967.1"/>
    </source>
</evidence>
<organism evidence="2 3">
    <name type="scientific">Flavobacterium hercynium</name>
    <dbReference type="NCBI Taxonomy" id="387094"/>
    <lineage>
        <taxon>Bacteria</taxon>
        <taxon>Pseudomonadati</taxon>
        <taxon>Bacteroidota</taxon>
        <taxon>Flavobacteriia</taxon>
        <taxon>Flavobacteriales</taxon>
        <taxon>Flavobacteriaceae</taxon>
        <taxon>Flavobacterium</taxon>
    </lineage>
</organism>
<feature type="transmembrane region" description="Helical" evidence="1">
    <location>
        <begin position="64"/>
        <end position="83"/>
    </location>
</feature>
<comment type="caution">
    <text evidence="2">The sequence shown here is derived from an EMBL/GenBank/DDBJ whole genome shotgun (WGS) entry which is preliminary data.</text>
</comment>
<dbReference type="AlphaFoldDB" id="A0A226HI61"/>
<name>A0A226HI61_9FLAO</name>
<proteinExistence type="predicted"/>
<evidence type="ECO:0000256" key="1">
    <source>
        <dbReference type="SAM" id="Phobius"/>
    </source>
</evidence>
<protein>
    <submittedName>
        <fullName evidence="2">Uncharacterized protein</fullName>
    </submittedName>
</protein>
<keyword evidence="3" id="KW-1185">Reference proteome</keyword>
<feature type="transmembrane region" description="Helical" evidence="1">
    <location>
        <begin position="34"/>
        <end position="55"/>
    </location>
</feature>
<feature type="transmembrane region" description="Helical" evidence="1">
    <location>
        <begin position="89"/>
        <end position="110"/>
    </location>
</feature>
<reference evidence="2 3" key="1">
    <citation type="submission" date="2016-11" db="EMBL/GenBank/DDBJ databases">
        <title>Whole genomes of Flavobacteriaceae.</title>
        <authorList>
            <person name="Stine C."/>
            <person name="Li C."/>
            <person name="Tadesse D."/>
        </authorList>
    </citation>
    <scope>NUCLEOTIDE SEQUENCE [LARGE SCALE GENOMIC DNA]</scope>
    <source>
        <strain evidence="2 3">DSM 18292</strain>
    </source>
</reference>
<evidence type="ECO:0000313" key="3">
    <source>
        <dbReference type="Proteomes" id="UP000198345"/>
    </source>
</evidence>
<dbReference type="Proteomes" id="UP000198345">
    <property type="component" value="Unassembled WGS sequence"/>
</dbReference>
<keyword evidence="1" id="KW-0812">Transmembrane</keyword>
<gene>
    <name evidence="2" type="ORF">B0A66_05550</name>
</gene>